<comment type="caution">
    <text evidence="5">The sequence shown here is derived from an EMBL/GenBank/DDBJ whole genome shotgun (WGS) entry which is preliminary data.</text>
</comment>
<evidence type="ECO:0000256" key="2">
    <source>
        <dbReference type="ARBA" id="ARBA00006971"/>
    </source>
</evidence>
<dbReference type="InterPro" id="IPR043202">
    <property type="entry name" value="Band-7_stomatin-like"/>
</dbReference>
<evidence type="ECO:0000259" key="4">
    <source>
        <dbReference type="SMART" id="SM00244"/>
    </source>
</evidence>
<reference evidence="5 6" key="1">
    <citation type="submission" date="2018-12" db="EMBL/GenBank/DDBJ databases">
        <authorList>
            <person name="Toschakov S.V."/>
        </authorList>
    </citation>
    <scope>NUCLEOTIDE SEQUENCE [LARGE SCALE GENOMIC DNA]</scope>
    <source>
        <strain evidence="5 6">GM2012</strain>
    </source>
</reference>
<dbReference type="InterPro" id="IPR010201">
    <property type="entry name" value="HflK"/>
</dbReference>
<dbReference type="PANTHER" id="PTHR10264:SF19">
    <property type="entry name" value="AT06885P-RELATED"/>
    <property type="match status" value="1"/>
</dbReference>
<dbReference type="InterPro" id="IPR001107">
    <property type="entry name" value="Band_7"/>
</dbReference>
<comment type="subcellular location">
    <subcellularLocation>
        <location evidence="1">Membrane</location>
        <topology evidence="1">Single-pass membrane protein</topology>
    </subcellularLocation>
</comment>
<feature type="compositionally biased region" description="Pro residues" evidence="3">
    <location>
        <begin position="306"/>
        <end position="317"/>
    </location>
</feature>
<dbReference type="Gene3D" id="3.30.479.30">
    <property type="entry name" value="Band 7 domain"/>
    <property type="match status" value="1"/>
</dbReference>
<dbReference type="GO" id="GO:0006508">
    <property type="term" value="P:proteolysis"/>
    <property type="evidence" value="ECO:0007669"/>
    <property type="project" value="UniProtKB-KW"/>
</dbReference>
<dbReference type="InterPro" id="IPR036013">
    <property type="entry name" value="Band_7/SPFH_dom_sf"/>
</dbReference>
<evidence type="ECO:0000313" key="6">
    <source>
        <dbReference type="Proteomes" id="UP000280296"/>
    </source>
</evidence>
<dbReference type="Pfam" id="PF01145">
    <property type="entry name" value="Band_7"/>
    <property type="match status" value="1"/>
</dbReference>
<organism evidence="5 6">
    <name type="scientific">Tautonia sociabilis</name>
    <dbReference type="NCBI Taxonomy" id="2080755"/>
    <lineage>
        <taxon>Bacteria</taxon>
        <taxon>Pseudomonadati</taxon>
        <taxon>Planctomycetota</taxon>
        <taxon>Planctomycetia</taxon>
        <taxon>Isosphaerales</taxon>
        <taxon>Isosphaeraceae</taxon>
        <taxon>Tautonia</taxon>
    </lineage>
</organism>
<keyword evidence="5" id="KW-0378">Hydrolase</keyword>
<dbReference type="OrthoDB" id="276664at2"/>
<feature type="region of interest" description="Disordered" evidence="3">
    <location>
        <begin position="292"/>
        <end position="317"/>
    </location>
</feature>
<evidence type="ECO:0000256" key="1">
    <source>
        <dbReference type="ARBA" id="ARBA00004167"/>
    </source>
</evidence>
<dbReference type="PANTHER" id="PTHR10264">
    <property type="entry name" value="BAND 7 PROTEIN-RELATED"/>
    <property type="match status" value="1"/>
</dbReference>
<sequence length="317" mass="33330">MRRFVLVVVLLVSGWAVLSSAGLVAVKPGEVAVVRRLGRFEGRPRGPGLHWVLPVGIDRVDRVRTDEVRRLVVGLSGVPGPEDAPGEGEFLSGDLNLIRAEAVVQYRASDPVAFSLAGDRVEPLLAGLGESALASALARRGIDEAMLDGRSAVADEVQRELSESVDRLGLGVAILGVSLTGAQPPEEVRPDFAATQAARSEAEARIREAQGHADRVLGTVSSESAAVLDRAHAAADRSVALARARADRFRSLAAELGDSRSLTVLRLYQEALTSSLPRVGRTIVLEPDEPLDLSLLGASGPAEAPRNPPPTEGPASP</sequence>
<protein>
    <submittedName>
        <fullName evidence="5">Protease modulator HflK</fullName>
    </submittedName>
</protein>
<dbReference type="AlphaFoldDB" id="A0A432MK40"/>
<accession>A0A432MK40</accession>
<dbReference type="Proteomes" id="UP000280296">
    <property type="component" value="Unassembled WGS sequence"/>
</dbReference>
<dbReference type="GO" id="GO:0005886">
    <property type="term" value="C:plasma membrane"/>
    <property type="evidence" value="ECO:0007669"/>
    <property type="project" value="InterPro"/>
</dbReference>
<name>A0A432MK40_9BACT</name>
<dbReference type="RefSeq" id="WP_126725497.1">
    <property type="nucleotide sequence ID" value="NZ_RYZH01000019.1"/>
</dbReference>
<feature type="domain" description="Band 7" evidence="4">
    <location>
        <begin position="21"/>
        <end position="196"/>
    </location>
</feature>
<dbReference type="CDD" id="cd03404">
    <property type="entry name" value="SPFH_HflK"/>
    <property type="match status" value="1"/>
</dbReference>
<dbReference type="SUPFAM" id="SSF117892">
    <property type="entry name" value="Band 7/SPFH domain"/>
    <property type="match status" value="1"/>
</dbReference>
<keyword evidence="6" id="KW-1185">Reference proteome</keyword>
<comment type="similarity">
    <text evidence="2">Belongs to the band 7/mec-2 family. HflK subfamily.</text>
</comment>
<dbReference type="GO" id="GO:0008233">
    <property type="term" value="F:peptidase activity"/>
    <property type="evidence" value="ECO:0007669"/>
    <property type="project" value="UniProtKB-KW"/>
</dbReference>
<keyword evidence="5" id="KW-0645">Protease</keyword>
<reference evidence="5 6" key="2">
    <citation type="submission" date="2019-01" db="EMBL/GenBank/DDBJ databases">
        <title>Tautonia sociabilis, a novel thermotolerant planctomycete of Isosphaeraceae family, isolated from a 4000 m deep subterranean habitat.</title>
        <authorList>
            <person name="Kovaleva O.L."/>
            <person name="Elcheninov A.G."/>
            <person name="Van Heerden E."/>
            <person name="Toshchakov S.V."/>
            <person name="Novikov A."/>
            <person name="Bonch-Osmolovskaya E.A."/>
            <person name="Kublanov I.V."/>
        </authorList>
    </citation>
    <scope>NUCLEOTIDE SEQUENCE [LARGE SCALE GENOMIC DNA]</scope>
    <source>
        <strain evidence="5 6">GM2012</strain>
    </source>
</reference>
<evidence type="ECO:0000313" key="5">
    <source>
        <dbReference type="EMBL" id="RUL87609.1"/>
    </source>
</evidence>
<evidence type="ECO:0000256" key="3">
    <source>
        <dbReference type="SAM" id="MobiDB-lite"/>
    </source>
</evidence>
<dbReference type="SMART" id="SM00244">
    <property type="entry name" value="PHB"/>
    <property type="match status" value="1"/>
</dbReference>
<proteinExistence type="inferred from homology"/>
<dbReference type="EMBL" id="RYZH01000019">
    <property type="protein sequence ID" value="RUL87609.1"/>
    <property type="molecule type" value="Genomic_DNA"/>
</dbReference>
<gene>
    <name evidence="5" type="ORF">TsocGM_11405</name>
</gene>